<reference evidence="7 8" key="1">
    <citation type="submission" date="2020-04" db="EMBL/GenBank/DDBJ databases">
        <title>Draft genome of Pyxidicoccus fallax type strain.</title>
        <authorList>
            <person name="Whitworth D.E."/>
        </authorList>
    </citation>
    <scope>NUCLEOTIDE SEQUENCE [LARGE SCALE GENOMIC DNA]</scope>
    <source>
        <strain evidence="7 8">DSM 14698</strain>
    </source>
</reference>
<dbReference type="Proteomes" id="UP000518300">
    <property type="component" value="Unassembled WGS sequence"/>
</dbReference>
<dbReference type="Gene3D" id="1.10.287.1350">
    <property type="match status" value="1"/>
</dbReference>
<evidence type="ECO:0000256" key="3">
    <source>
        <dbReference type="ARBA" id="ARBA00022691"/>
    </source>
</evidence>
<dbReference type="InterPro" id="IPR036390">
    <property type="entry name" value="WH_DNA-bd_sf"/>
</dbReference>
<comment type="caution">
    <text evidence="7">The sequence shown here is derived from an EMBL/GenBank/DDBJ whole genome shotgun (WGS) entry which is preliminary data.</text>
</comment>
<dbReference type="Gene3D" id="3.40.50.150">
    <property type="entry name" value="Vaccinia Virus protein VP39"/>
    <property type="match status" value="1"/>
</dbReference>
<dbReference type="PIRSF" id="PIRSF005739">
    <property type="entry name" value="O-mtase"/>
    <property type="match status" value="1"/>
</dbReference>
<feature type="domain" description="O-methyltransferase C-terminal" evidence="5">
    <location>
        <begin position="98"/>
        <end position="306"/>
    </location>
</feature>
<dbReference type="GO" id="GO:0008171">
    <property type="term" value="F:O-methyltransferase activity"/>
    <property type="evidence" value="ECO:0007669"/>
    <property type="project" value="InterPro"/>
</dbReference>
<dbReference type="InterPro" id="IPR036388">
    <property type="entry name" value="WH-like_DNA-bd_sf"/>
</dbReference>
<evidence type="ECO:0000256" key="2">
    <source>
        <dbReference type="ARBA" id="ARBA00022679"/>
    </source>
</evidence>
<dbReference type="EMBL" id="JABBJJ010000101">
    <property type="protein sequence ID" value="NMO17522.1"/>
    <property type="molecule type" value="Genomic_DNA"/>
</dbReference>
<keyword evidence="2 7" id="KW-0808">Transferase</keyword>
<evidence type="ECO:0000259" key="6">
    <source>
        <dbReference type="Pfam" id="PF08100"/>
    </source>
</evidence>
<evidence type="ECO:0000313" key="7">
    <source>
        <dbReference type="EMBL" id="NMO17522.1"/>
    </source>
</evidence>
<dbReference type="PANTHER" id="PTHR43712:SF2">
    <property type="entry name" value="O-METHYLTRANSFERASE CICE"/>
    <property type="match status" value="1"/>
</dbReference>
<dbReference type="InterPro" id="IPR029063">
    <property type="entry name" value="SAM-dependent_MTases_sf"/>
</dbReference>
<feature type="domain" description="O-methyltransferase dimerisation" evidence="6">
    <location>
        <begin position="2"/>
        <end position="74"/>
    </location>
</feature>
<evidence type="ECO:0000256" key="1">
    <source>
        <dbReference type="ARBA" id="ARBA00022603"/>
    </source>
</evidence>
<gene>
    <name evidence="7" type="ORF">HG543_22040</name>
</gene>
<dbReference type="GO" id="GO:0046983">
    <property type="term" value="F:protein dimerization activity"/>
    <property type="evidence" value="ECO:0007669"/>
    <property type="project" value="InterPro"/>
</dbReference>
<accession>A0A848LIH4</accession>
<dbReference type="Gene3D" id="1.10.10.10">
    <property type="entry name" value="Winged helix-like DNA-binding domain superfamily/Winged helix DNA-binding domain"/>
    <property type="match status" value="1"/>
</dbReference>
<dbReference type="InterPro" id="IPR016461">
    <property type="entry name" value="COMT-like"/>
</dbReference>
<feature type="active site" description="Proton acceptor" evidence="4">
    <location>
        <position position="235"/>
    </location>
</feature>
<keyword evidence="1 7" id="KW-0489">Methyltransferase</keyword>
<sequence length="325" mass="36025">MATSFWVPLAIHTAAKWRVADVLEDGSKTVAELARATDTQEDPLRRVLRALASLGIFAETEDGRFAHTPMSRTLRSDAPGSLRDFMMMIGADWYWRAWGQLPHSIKTTQPGFDQVFGEPVFEYLSKHAEAATVFNRAMTGFSAMSGAEVAPERYDFSQVKTVVDVAGGHGSFLARVLKTHPHLRGGLFDQPAVVAEAQAMLAESGVADRCTLLGGDFFESVPESYDVYMMKMIIHDWKDAQALRILQNCRKAMLRDAKLLLVEQLMPERAVPGPHHFIDLAMLSMLGSKVRTVTEFRALLAQAGFELTRTIDLVHGFAILESKPS</sequence>
<dbReference type="Pfam" id="PF08100">
    <property type="entry name" value="Dimerisation"/>
    <property type="match status" value="1"/>
</dbReference>
<dbReference type="SUPFAM" id="SSF53335">
    <property type="entry name" value="S-adenosyl-L-methionine-dependent methyltransferases"/>
    <property type="match status" value="1"/>
</dbReference>
<dbReference type="GO" id="GO:0032259">
    <property type="term" value="P:methylation"/>
    <property type="evidence" value="ECO:0007669"/>
    <property type="project" value="UniProtKB-KW"/>
</dbReference>
<evidence type="ECO:0000256" key="4">
    <source>
        <dbReference type="PIRSR" id="PIRSR005739-1"/>
    </source>
</evidence>
<proteinExistence type="predicted"/>
<protein>
    <submittedName>
        <fullName evidence="7">Methyltransferase</fullName>
    </submittedName>
</protein>
<dbReference type="Pfam" id="PF00891">
    <property type="entry name" value="Methyltransf_2"/>
    <property type="match status" value="1"/>
</dbReference>
<dbReference type="InterPro" id="IPR001077">
    <property type="entry name" value="COMT_C"/>
</dbReference>
<evidence type="ECO:0000259" key="5">
    <source>
        <dbReference type="Pfam" id="PF00891"/>
    </source>
</evidence>
<dbReference type="AlphaFoldDB" id="A0A848LIH4"/>
<dbReference type="SUPFAM" id="SSF46785">
    <property type="entry name" value="Winged helix' DNA-binding domain"/>
    <property type="match status" value="1"/>
</dbReference>
<dbReference type="PANTHER" id="PTHR43712">
    <property type="entry name" value="PUTATIVE (AFU_ORTHOLOGUE AFUA_4G14580)-RELATED"/>
    <property type="match status" value="1"/>
</dbReference>
<dbReference type="PROSITE" id="PS51683">
    <property type="entry name" value="SAM_OMT_II"/>
    <property type="match status" value="1"/>
</dbReference>
<evidence type="ECO:0000313" key="8">
    <source>
        <dbReference type="Proteomes" id="UP000518300"/>
    </source>
</evidence>
<dbReference type="InterPro" id="IPR012967">
    <property type="entry name" value="COMT_dimerisation"/>
</dbReference>
<name>A0A848LIH4_9BACT</name>
<organism evidence="7 8">
    <name type="scientific">Pyxidicoccus fallax</name>
    <dbReference type="NCBI Taxonomy" id="394095"/>
    <lineage>
        <taxon>Bacteria</taxon>
        <taxon>Pseudomonadati</taxon>
        <taxon>Myxococcota</taxon>
        <taxon>Myxococcia</taxon>
        <taxon>Myxococcales</taxon>
        <taxon>Cystobacterineae</taxon>
        <taxon>Myxococcaceae</taxon>
        <taxon>Pyxidicoccus</taxon>
    </lineage>
</organism>
<keyword evidence="3" id="KW-0949">S-adenosyl-L-methionine</keyword>
<keyword evidence="8" id="KW-1185">Reference proteome</keyword>